<proteinExistence type="predicted"/>
<dbReference type="InterPro" id="IPR014901">
    <property type="entry name" value="2-cysteine_adaptor"/>
</dbReference>
<evidence type="ECO:0000313" key="4">
    <source>
        <dbReference type="EMBL" id="QHU34917.1"/>
    </source>
</evidence>
<protein>
    <recommendedName>
        <fullName evidence="3">2-cysteine adaptor domain-containing protein</fullName>
    </recommendedName>
</protein>
<dbReference type="Gene3D" id="3.90.1750.10">
    <property type="entry name" value="Hect, E3 ligase catalytic domains"/>
    <property type="match status" value="1"/>
</dbReference>
<dbReference type="Pfam" id="PF08793">
    <property type="entry name" value="2C_adapt"/>
    <property type="match status" value="1"/>
</dbReference>
<feature type="region of interest" description="Disordered" evidence="2">
    <location>
        <begin position="211"/>
        <end position="230"/>
    </location>
</feature>
<evidence type="ECO:0000259" key="3">
    <source>
        <dbReference type="Pfam" id="PF08793"/>
    </source>
</evidence>
<reference evidence="4" key="1">
    <citation type="journal article" date="2020" name="Nature">
        <title>Giant virus diversity and host interactions through global metagenomics.</title>
        <authorList>
            <person name="Schulz F."/>
            <person name="Roux S."/>
            <person name="Paez-Espino D."/>
            <person name="Jungbluth S."/>
            <person name="Walsh D.A."/>
            <person name="Denef V.J."/>
            <person name="McMahon K.D."/>
            <person name="Konstantinidis K.T."/>
            <person name="Eloe-Fadrosh E.A."/>
            <person name="Kyrpides N.C."/>
            <person name="Woyke T."/>
        </authorList>
    </citation>
    <scope>NUCLEOTIDE SEQUENCE</scope>
    <source>
        <strain evidence="4">GVMAG-S-1017244-22</strain>
    </source>
</reference>
<accession>A0A6C0LWB6</accession>
<feature type="compositionally biased region" description="Low complexity" evidence="2">
    <location>
        <begin position="218"/>
        <end position="230"/>
    </location>
</feature>
<evidence type="ECO:0000256" key="1">
    <source>
        <dbReference type="SAM" id="Coils"/>
    </source>
</evidence>
<dbReference type="InterPro" id="IPR035983">
    <property type="entry name" value="Hect_E3_ubiquitin_ligase"/>
</dbReference>
<organism evidence="4">
    <name type="scientific">viral metagenome</name>
    <dbReference type="NCBI Taxonomy" id="1070528"/>
    <lineage>
        <taxon>unclassified sequences</taxon>
        <taxon>metagenomes</taxon>
        <taxon>organismal metagenomes</taxon>
    </lineage>
</organism>
<dbReference type="SUPFAM" id="SSF56204">
    <property type="entry name" value="Hect, E3 ligase catalytic domain"/>
    <property type="match status" value="2"/>
</dbReference>
<dbReference type="EMBL" id="MN740581">
    <property type="protein sequence ID" value="QHU34917.1"/>
    <property type="molecule type" value="Genomic_DNA"/>
</dbReference>
<evidence type="ECO:0000256" key="2">
    <source>
        <dbReference type="SAM" id="MobiDB-lite"/>
    </source>
</evidence>
<feature type="domain" description="2-cysteine adaptor" evidence="3">
    <location>
        <begin position="103"/>
        <end position="127"/>
    </location>
</feature>
<name>A0A6C0LWB6_9ZZZZ</name>
<keyword evidence="1" id="KW-0175">Coiled coil</keyword>
<feature type="coiled-coil region" evidence="1">
    <location>
        <begin position="234"/>
        <end position="261"/>
    </location>
</feature>
<sequence>MPLRLNDEQCLLWIKDPSISPYDNDYVARKYRKDILMEDSLNNPRSFLNKVKRKCFYNSALRPKIVEQIKEYQRNKTLRLHTLNDKLSAYIEYITPPFNDDECKQWANNHTINPRTNKKIPIAGAVYVELIYTAIQYGLPTPSILDTIPDDKYDKTLYRNANNIIKNVLYRLEFMKQNDELFLTHDTESFDRKLKIASSLTPMRKAAAKDARQAIKPNNSHGVSSLSSSYKSLNSAERRQLRDIELENKEEKNLIAEYQYKKRLLPKKDVNKTFFSNLREIISKIHTDIKIIIENILKDATEGQRARLTVPVHSYINRGNRDASYVKNIIESNNLDTAEGVIYHFINNIYAQLIDPLFVISKNMEITCFSYINIKTYFKNAEFELIKKIILTLFHYIDANYSFRFNIKNKTIKYIYYIIEDLIPRELVAEREVDVRTLITTLRFNNYQNYYYKLLLLTSKEPKIIRLPEGMGLLIGNKLTNAIDALEEAYFNTYPEDRVITDDNPLNGFTYKECKDWVIMPIINPRTFKSIKIDSPIYNRLLCMSYQYDTKLIPRMITSRGYKIIEALTEAIEDILKDEGGQPQSREQLEKYIRDKQEQYAKEKAKKNITATATVATNNIVGLKWKNVGIKKPATGIEVINKKIMEAFLKSTNQDGELPFYVSFNKEELAKFGITTAITKNSYIEISTYYIQVIDKNKTANNIGLRWKIINNERYKEGIKREGVEIINKKLKKAFLKLASKGNVLPSRVSFSNEDLKNFGITTTIAKNRYIKFTYYYKPVIEKSAISSYVKPKTHSSKIVIKKRDEEHIVYKYYTVADCLRWARQPNRDPKDPNIIFPIDSEEYNVIFEQALLYDFNITPINITSKGIKFRDAILKISEYYLTITKYLKHSTSKGLDIDIINSTVCNAIKKIYDDETNEEGKKYKKFKDKMIEKCKQANKPSSICIDELKNFIEDYFQPIDTQNGQYKINYYQDSALASILIEYENIKGKTYREELRDIFIQNINAFYVYIYEIDDELNEIKKEAIDAGGPKRDFFTNLFEELFCDDEHLTRPFICPKDNIGNKYYVNPNFVPDEKFRKVIEAYKQNHTSITEFKTEREYEYIYYVIGKLLGITFYNQDIGLPQQFSDYILTGFIKQPNDIDYYDILYFYFKEFNNAVYYINMISNRDIDDIDSVFMSFNDTYNISRSTGNSGAKINKENCIKFLLQQSKHAITKNCFGKEEVNSSKNMKRRYDSLFAGFGNEIRKFLYKKKVTIEQLNLLITNEPLTYAILNKLANKFVLKIEVSTVPESDPSYDPNAKLTEEEKNEKVNEMKGYISNIITRRRQGDTEKVHFEFIKKLLRFWTAINRYYEGIDYKIFYKYGWRINVENLPEAHTCFNQLDIYGFPPDTADKIYTPQMREDFVYKKLLLAVAEQQMELR</sequence>
<dbReference type="GO" id="GO:0004842">
    <property type="term" value="F:ubiquitin-protein transferase activity"/>
    <property type="evidence" value="ECO:0007669"/>
    <property type="project" value="InterPro"/>
</dbReference>